<evidence type="ECO:0000313" key="2">
    <source>
        <dbReference type="Proteomes" id="UP000031449"/>
    </source>
</evidence>
<reference evidence="1 2" key="1">
    <citation type="submission" date="2014-08" db="EMBL/GenBank/DDBJ databases">
        <title>Complete genome of a marine bacteria Jeotgalibacillus malaysiensis.</title>
        <authorList>
            <person name="Yaakop A.S."/>
            <person name="Chan K.-G."/>
            <person name="Goh K.M."/>
        </authorList>
    </citation>
    <scope>NUCLEOTIDE SEQUENCE [LARGE SCALE GENOMIC DNA]</scope>
    <source>
        <strain evidence="1 2">D5</strain>
        <plasmid evidence="2">Plasmid</plasmid>
    </source>
</reference>
<sequence>MLKYNREEAEKLIEGLRADGTDVTLENLDKFLQSAGVLVRVHVGRIRGNMELTPEVLGIDANKSDLTKFFSDYAKNGSMTFIPVAYEKELKKVESRLRMAKTRLAVGYDNSYMPLSTYHVFQDKLKDAQKEYYEVLDRILADWSNILNQFEMTLDQALMSLNPLKREEYKKAILGRIPDKKTYRESFYMHTSLKAFPVMENVSLPTDELTQEVKETAIDDNIRMVHEVLGGALNEAFEIVNTVFASYVKNRKVPPKTHGALKEAVKRVKQRDMFKNAMITQITVEMDDLSYNLMSPDVPEMCENLLSKIYGYAREINVGAYINTKDSLLQPEDMEILYKTMV</sequence>
<dbReference type="KEGG" id="jeo:JMA_41860"/>
<proteinExistence type="predicted"/>
<accession>A0A0B5AYB1</accession>
<dbReference type="OrthoDB" id="144232at2"/>
<keyword evidence="2" id="KW-1185">Reference proteome</keyword>
<evidence type="ECO:0000313" key="1">
    <source>
        <dbReference type="EMBL" id="AJD93503.1"/>
    </source>
</evidence>
<dbReference type="AlphaFoldDB" id="A0A0B5AYB1"/>
<geneLocation type="plasmid" evidence="2"/>
<dbReference type="BioCyc" id="JESP1508404:G14D9-13470-MONOMER"/>
<protein>
    <submittedName>
        <fullName evidence="1">Uncharacterized protein</fullName>
    </submittedName>
</protein>
<dbReference type="HOGENOM" id="CLU_789064_0_0_9"/>
<name>A0A0B5AYB1_9BACL</name>
<gene>
    <name evidence="1" type="ORF">JMA_41860</name>
</gene>
<organism evidence="1 2">
    <name type="scientific">Jeotgalibacillus malaysiensis</name>
    <dbReference type="NCBI Taxonomy" id="1508404"/>
    <lineage>
        <taxon>Bacteria</taxon>
        <taxon>Bacillati</taxon>
        <taxon>Bacillota</taxon>
        <taxon>Bacilli</taxon>
        <taxon>Bacillales</taxon>
        <taxon>Caryophanaceae</taxon>
        <taxon>Jeotgalibacillus</taxon>
    </lineage>
</organism>
<dbReference type="EMBL" id="CP009417">
    <property type="protein sequence ID" value="AJD93503.1"/>
    <property type="molecule type" value="Genomic_DNA"/>
</dbReference>
<dbReference type="Proteomes" id="UP000031449">
    <property type="component" value="Plasmid unnamed"/>
</dbReference>
<keyword evidence="1" id="KW-0614">Plasmid</keyword>